<keyword evidence="5" id="KW-0647">Proteasome</keyword>
<dbReference type="InterPro" id="IPR016562">
    <property type="entry name" value="Proteasome_assmbl_chp_2_euk"/>
</dbReference>
<dbReference type="Pfam" id="PF09754">
    <property type="entry name" value="PAC2"/>
    <property type="match status" value="1"/>
</dbReference>
<dbReference type="InterPro" id="IPR019151">
    <property type="entry name" value="Proteasome_assmbl_chaperone_2"/>
</dbReference>
<evidence type="ECO:0000256" key="4">
    <source>
        <dbReference type="PIRNR" id="PIRNR010044"/>
    </source>
</evidence>
<dbReference type="GO" id="GO:0000502">
    <property type="term" value="C:proteasome complex"/>
    <property type="evidence" value="ECO:0007669"/>
    <property type="project" value="UniProtKB-KW"/>
</dbReference>
<proteinExistence type="inferred from homology"/>
<reference evidence="5 6" key="1">
    <citation type="submission" date="2024-01" db="EMBL/GenBank/DDBJ databases">
        <authorList>
            <consortium name="Genoscope - CEA"/>
            <person name="William W."/>
        </authorList>
    </citation>
    <scope>NUCLEOTIDE SEQUENCE [LARGE SCALE GENOMIC DNA]</scope>
    <source>
        <strain evidence="5 6">29B2s-10</strain>
    </source>
</reference>
<dbReference type="EMBL" id="OZ004256">
    <property type="protein sequence ID" value="CAK7904759.1"/>
    <property type="molecule type" value="Genomic_DNA"/>
</dbReference>
<dbReference type="PANTHER" id="PTHR12970:SF1">
    <property type="entry name" value="PROTEASOME ASSEMBLY CHAPERONE 2"/>
    <property type="match status" value="1"/>
</dbReference>
<accession>A0ABP0EBT1</accession>
<name>A0ABP0EBT1_9ASCO</name>
<gene>
    <name evidence="5" type="primary">ADD66</name>
    <name evidence="5" type="ORF">CAAN4_D10924</name>
</gene>
<evidence type="ECO:0000313" key="5">
    <source>
        <dbReference type="EMBL" id="CAK7904759.1"/>
    </source>
</evidence>
<dbReference type="Proteomes" id="UP001497600">
    <property type="component" value="Chromosome D"/>
</dbReference>
<evidence type="ECO:0000256" key="1">
    <source>
        <dbReference type="ARBA" id="ARBA00019186"/>
    </source>
</evidence>
<dbReference type="Gene3D" id="3.40.50.10900">
    <property type="entry name" value="PAC-like subunit"/>
    <property type="match status" value="2"/>
</dbReference>
<evidence type="ECO:0000256" key="3">
    <source>
        <dbReference type="ARBA" id="ARBA00025745"/>
    </source>
</evidence>
<comment type="subunit">
    <text evidence="4">Component of the 20S proteasome chaperone.</text>
</comment>
<dbReference type="PANTHER" id="PTHR12970">
    <property type="entry name" value="PROTEASOME ASSEMBLY CHAPERONE 2"/>
    <property type="match status" value="1"/>
</dbReference>
<dbReference type="InterPro" id="IPR038389">
    <property type="entry name" value="PSMG2_sf"/>
</dbReference>
<protein>
    <recommendedName>
        <fullName evidence="1 4">Proteasome assembly chaperone 2</fullName>
    </recommendedName>
</protein>
<organism evidence="5 6">
    <name type="scientific">[Candida] anglica</name>
    <dbReference type="NCBI Taxonomy" id="148631"/>
    <lineage>
        <taxon>Eukaryota</taxon>
        <taxon>Fungi</taxon>
        <taxon>Dikarya</taxon>
        <taxon>Ascomycota</taxon>
        <taxon>Saccharomycotina</taxon>
        <taxon>Pichiomycetes</taxon>
        <taxon>Debaryomycetaceae</taxon>
        <taxon>Kurtzmaniella</taxon>
    </lineage>
</organism>
<keyword evidence="6" id="KW-1185">Reference proteome</keyword>
<sequence>MAHFNTGWSLEKLKDSTLIIPAISLGNIPQLTVDLLLHTRDFVSVGVLDDIYLHPFSSPVDVSPTKSANGISNAAEIYYSTKNNITVIQQRSPIIGSFTKQFVSEVILKLISDVSFNKVIILDSADAGLLEQSDAKTIELYTNEDLLNKSLETLKISQKTQLPLTSPYQYSKYVLELINALNSSASTVDIQALVSHVYEGDNFNDAELLANELSQTLDVSSTMNWIRPVSWLGVYGDKPVPNSMEDGLFG</sequence>
<comment type="function">
    <text evidence="4">Involved in 20S proteasome assembly.</text>
</comment>
<keyword evidence="2 4" id="KW-0143">Chaperone</keyword>
<dbReference type="PIRSF" id="PIRSF010044">
    <property type="entry name" value="UCP010044"/>
    <property type="match status" value="1"/>
</dbReference>
<comment type="similarity">
    <text evidence="3 4">Belongs to the PSMG2 family.</text>
</comment>
<evidence type="ECO:0000256" key="2">
    <source>
        <dbReference type="ARBA" id="ARBA00023186"/>
    </source>
</evidence>
<evidence type="ECO:0000313" key="6">
    <source>
        <dbReference type="Proteomes" id="UP001497600"/>
    </source>
</evidence>